<dbReference type="Pfam" id="PF07980">
    <property type="entry name" value="SusD_RagB"/>
    <property type="match status" value="1"/>
</dbReference>
<evidence type="ECO:0000259" key="6">
    <source>
        <dbReference type="Pfam" id="PF07980"/>
    </source>
</evidence>
<comment type="similarity">
    <text evidence="2">Belongs to the SusD family.</text>
</comment>
<feature type="domain" description="RagB/SusD" evidence="6">
    <location>
        <begin position="267"/>
        <end position="502"/>
    </location>
</feature>
<dbReference type="InterPro" id="IPR011990">
    <property type="entry name" value="TPR-like_helical_dom_sf"/>
</dbReference>
<dbReference type="Gene3D" id="1.25.40.390">
    <property type="match status" value="1"/>
</dbReference>
<dbReference type="InterPro" id="IPR012944">
    <property type="entry name" value="SusD_RagB_dom"/>
</dbReference>
<proteinExistence type="inferred from homology"/>
<comment type="subcellular location">
    <subcellularLocation>
        <location evidence="1">Cell outer membrane</location>
    </subcellularLocation>
</comment>
<sequence>MKITYKKILFTAFMFTLFSCKQDFLSEKTNPNYLTPNNFWKSEADILKGLTSVYGQLQPNMDWGTPFERFIVVDNYRSDELDFRADVTSWLEVATFVNTSTNAISRKEWKFLYTGINFANQCIDNIPNVPQVSEELKKSTIGEARFLRAYFYYRLLLNYGENIPLFKNELKGTEDEFYPKQAGKGVLISFLIDELTAIQKDLPEPNAYSSAQAGRVNKYAAAALLGKLHMFLKNVDKAEVEFAKVIGKFDLMEKYEDNFSGLHKNNKESIFEVQYSGDRSGGQREFNRIALHLASSNAEGYEEAYPSDWLFETLKKDKTSDGSYTTRLYSTVLFNDKDSKAFYFEAGKSFLDYHRDGEIFWNKFVSWHPSLSQHWSQSAFNIPVIRYADVLLLYAECLNHRGATAEAINHINRVRSRAKAVAIPNTLSKTEVLKHLQDVERPTELALEGSRWYDLIRWGLVEKALKDHKKPFVENYINTKHQLFPIPHDEFLLNPDWVQNPNFSK</sequence>
<keyword evidence="5" id="KW-0998">Cell outer membrane</keyword>
<evidence type="ECO:0000259" key="7">
    <source>
        <dbReference type="Pfam" id="PF14322"/>
    </source>
</evidence>
<dbReference type="RefSeq" id="WP_093099164.1">
    <property type="nucleotide sequence ID" value="NZ_FNGK01000004.1"/>
</dbReference>
<dbReference type="EMBL" id="LT906468">
    <property type="protein sequence ID" value="SNV60440.1"/>
    <property type="molecule type" value="Genomic_DNA"/>
</dbReference>
<organism evidence="8 9">
    <name type="scientific">Sphingobacterium mizutaii</name>
    <dbReference type="NCBI Taxonomy" id="1010"/>
    <lineage>
        <taxon>Bacteria</taxon>
        <taxon>Pseudomonadati</taxon>
        <taxon>Bacteroidota</taxon>
        <taxon>Sphingobacteriia</taxon>
        <taxon>Sphingobacteriales</taxon>
        <taxon>Sphingobacteriaceae</taxon>
        <taxon>Sphingobacterium</taxon>
    </lineage>
</organism>
<dbReference type="AlphaFoldDB" id="A0AAJ5C1V4"/>
<keyword evidence="3" id="KW-0732">Signal</keyword>
<evidence type="ECO:0000313" key="9">
    <source>
        <dbReference type="Proteomes" id="UP000215355"/>
    </source>
</evidence>
<evidence type="ECO:0000256" key="5">
    <source>
        <dbReference type="ARBA" id="ARBA00023237"/>
    </source>
</evidence>
<dbReference type="PROSITE" id="PS51257">
    <property type="entry name" value="PROKAR_LIPOPROTEIN"/>
    <property type="match status" value="1"/>
</dbReference>
<dbReference type="Proteomes" id="UP000215355">
    <property type="component" value="Chromosome 1"/>
</dbReference>
<evidence type="ECO:0000256" key="4">
    <source>
        <dbReference type="ARBA" id="ARBA00023136"/>
    </source>
</evidence>
<protein>
    <submittedName>
        <fullName evidence="8">SusD family</fullName>
    </submittedName>
</protein>
<name>A0AAJ5C1V4_9SPHI</name>
<accession>A0AAJ5C1V4</accession>
<feature type="domain" description="SusD-like N-terminal" evidence="7">
    <location>
        <begin position="41"/>
        <end position="227"/>
    </location>
</feature>
<dbReference type="InterPro" id="IPR033985">
    <property type="entry name" value="SusD-like_N"/>
</dbReference>
<reference evidence="8 9" key="1">
    <citation type="submission" date="2017-06" db="EMBL/GenBank/DDBJ databases">
        <authorList>
            <consortium name="Pathogen Informatics"/>
        </authorList>
    </citation>
    <scope>NUCLEOTIDE SEQUENCE [LARGE SCALE GENOMIC DNA]</scope>
    <source>
        <strain evidence="8 9">NCTC12149</strain>
    </source>
</reference>
<gene>
    <name evidence="8" type="ORF">SAMEA4412673_03610</name>
</gene>
<dbReference type="GO" id="GO:0009279">
    <property type="term" value="C:cell outer membrane"/>
    <property type="evidence" value="ECO:0007669"/>
    <property type="project" value="UniProtKB-SubCell"/>
</dbReference>
<dbReference type="CDD" id="cd08977">
    <property type="entry name" value="SusD"/>
    <property type="match status" value="1"/>
</dbReference>
<evidence type="ECO:0000313" key="8">
    <source>
        <dbReference type="EMBL" id="SNV60440.1"/>
    </source>
</evidence>
<evidence type="ECO:0000256" key="2">
    <source>
        <dbReference type="ARBA" id="ARBA00006275"/>
    </source>
</evidence>
<evidence type="ECO:0000256" key="3">
    <source>
        <dbReference type="ARBA" id="ARBA00022729"/>
    </source>
</evidence>
<dbReference type="Pfam" id="PF14322">
    <property type="entry name" value="SusD-like_3"/>
    <property type="match status" value="1"/>
</dbReference>
<dbReference type="SUPFAM" id="SSF48452">
    <property type="entry name" value="TPR-like"/>
    <property type="match status" value="1"/>
</dbReference>
<dbReference type="KEGG" id="smiz:4412673_03610"/>
<evidence type="ECO:0000256" key="1">
    <source>
        <dbReference type="ARBA" id="ARBA00004442"/>
    </source>
</evidence>
<keyword evidence="4" id="KW-0472">Membrane</keyword>